<dbReference type="AlphaFoldDB" id="A0A966DWH4"/>
<reference evidence="2" key="1">
    <citation type="submission" date="2020-01" db="EMBL/GenBank/DDBJ databases">
        <authorList>
            <person name="Seo Y.L."/>
        </authorList>
    </citation>
    <scope>NUCLEOTIDE SEQUENCE</scope>
    <source>
        <strain evidence="2">R11</strain>
    </source>
</reference>
<dbReference type="InterPro" id="IPR004360">
    <property type="entry name" value="Glyas_Fos-R_dOase_dom"/>
</dbReference>
<keyword evidence="3" id="KW-1185">Reference proteome</keyword>
<dbReference type="InterPro" id="IPR029068">
    <property type="entry name" value="Glyas_Bleomycin-R_OHBP_Dase"/>
</dbReference>
<evidence type="ECO:0000313" key="2">
    <source>
        <dbReference type="EMBL" id="NCD71409.1"/>
    </source>
</evidence>
<dbReference type="RefSeq" id="WP_166587368.1">
    <property type="nucleotide sequence ID" value="NZ_WWEO01000044.1"/>
</dbReference>
<protein>
    <submittedName>
        <fullName evidence="2">VOC family protein</fullName>
    </submittedName>
</protein>
<dbReference type="Pfam" id="PF00903">
    <property type="entry name" value="Glyoxalase"/>
    <property type="match status" value="1"/>
</dbReference>
<evidence type="ECO:0000313" key="3">
    <source>
        <dbReference type="Proteomes" id="UP000638732"/>
    </source>
</evidence>
<dbReference type="Proteomes" id="UP000638732">
    <property type="component" value="Unassembled WGS sequence"/>
</dbReference>
<evidence type="ECO:0000259" key="1">
    <source>
        <dbReference type="PROSITE" id="PS51819"/>
    </source>
</evidence>
<organism evidence="2 3">
    <name type="scientific">Mucilaginibacter agri</name>
    <dbReference type="NCBI Taxonomy" id="2695265"/>
    <lineage>
        <taxon>Bacteria</taxon>
        <taxon>Pseudomonadati</taxon>
        <taxon>Bacteroidota</taxon>
        <taxon>Sphingobacteriia</taxon>
        <taxon>Sphingobacteriales</taxon>
        <taxon>Sphingobacteriaceae</taxon>
        <taxon>Mucilaginibacter</taxon>
    </lineage>
</organism>
<accession>A0A966DWH4</accession>
<comment type="caution">
    <text evidence="2">The sequence shown here is derived from an EMBL/GenBank/DDBJ whole genome shotgun (WGS) entry which is preliminary data.</text>
</comment>
<feature type="domain" description="VOC" evidence="1">
    <location>
        <begin position="6"/>
        <end position="126"/>
    </location>
</feature>
<name>A0A966DWH4_9SPHI</name>
<proteinExistence type="predicted"/>
<gene>
    <name evidence="2" type="ORF">GSY63_18730</name>
</gene>
<reference evidence="2" key="2">
    <citation type="submission" date="2020-10" db="EMBL/GenBank/DDBJ databases">
        <title>Mucilaginibacter sp. nov., isolated from soil.</title>
        <authorList>
            <person name="Jeon C.O."/>
        </authorList>
    </citation>
    <scope>NUCLEOTIDE SEQUENCE</scope>
    <source>
        <strain evidence="2">R11</strain>
    </source>
</reference>
<dbReference type="InterPro" id="IPR037523">
    <property type="entry name" value="VOC_core"/>
</dbReference>
<dbReference type="Gene3D" id="3.10.180.10">
    <property type="entry name" value="2,3-Dihydroxybiphenyl 1,2-Dioxygenase, domain 1"/>
    <property type="match status" value="1"/>
</dbReference>
<dbReference type="SUPFAM" id="SSF54593">
    <property type="entry name" value="Glyoxalase/Bleomycin resistance protein/Dihydroxybiphenyl dioxygenase"/>
    <property type="match status" value="1"/>
</dbReference>
<dbReference type="EMBL" id="WWEO01000044">
    <property type="protein sequence ID" value="NCD71409.1"/>
    <property type="molecule type" value="Genomic_DNA"/>
</dbReference>
<sequence length="130" mass="15420">MQFKVNLDTIILYVQNVDNLKAFYTDTFNLKVIEEYHSTWALLEAGNCKIGLHKIGAQYWDESKGAFKFDNNSKIVFEIDEDLNKVREHFINQNVAMREIKTFDNYDYWLCDGEDPEGNVFQLRQRKQLL</sequence>
<dbReference type="PROSITE" id="PS51819">
    <property type="entry name" value="VOC"/>
    <property type="match status" value="1"/>
</dbReference>